<dbReference type="PANTHER" id="PTHR15333">
    <property type="entry name" value="SNRNA-ACTIVATING PROTEIN COMPLEX SUBUNIT 5"/>
    <property type="match status" value="1"/>
</dbReference>
<organism evidence="2 3">
    <name type="scientific">Nyctibius grandis</name>
    <name type="common">Great potoo</name>
    <dbReference type="NCBI Taxonomy" id="48427"/>
    <lineage>
        <taxon>Eukaryota</taxon>
        <taxon>Metazoa</taxon>
        <taxon>Chordata</taxon>
        <taxon>Craniata</taxon>
        <taxon>Vertebrata</taxon>
        <taxon>Euteleostomi</taxon>
        <taxon>Archelosauria</taxon>
        <taxon>Archosauria</taxon>
        <taxon>Dinosauria</taxon>
        <taxon>Saurischia</taxon>
        <taxon>Theropoda</taxon>
        <taxon>Coelurosauria</taxon>
        <taxon>Aves</taxon>
        <taxon>Neognathae</taxon>
        <taxon>Neoaves</taxon>
        <taxon>Strisores</taxon>
        <taxon>Caprimulgiformes</taxon>
        <taxon>Nyctibiidae</taxon>
        <taxon>Nyctibius</taxon>
    </lineage>
</organism>
<evidence type="ECO:0000256" key="1">
    <source>
        <dbReference type="SAM" id="MobiDB-lite"/>
    </source>
</evidence>
<gene>
    <name evidence="2" type="primary">Snapc5</name>
    <name evidence="2" type="ORF">NYCGRA_R07628</name>
</gene>
<dbReference type="Proteomes" id="UP000567826">
    <property type="component" value="Unassembled WGS sequence"/>
</dbReference>
<dbReference type="OrthoDB" id="6158499at2759"/>
<dbReference type="GO" id="GO:0006384">
    <property type="term" value="P:transcription initiation at RNA polymerase III promoter"/>
    <property type="evidence" value="ECO:0007669"/>
    <property type="project" value="InterPro"/>
</dbReference>
<feature type="compositionally biased region" description="Acidic residues" evidence="1">
    <location>
        <begin position="84"/>
        <end position="96"/>
    </location>
</feature>
<feature type="region of interest" description="Disordered" evidence="1">
    <location>
        <begin position="42"/>
        <end position="96"/>
    </location>
</feature>
<dbReference type="InterPro" id="IPR029138">
    <property type="entry name" value="SNAPC5"/>
</dbReference>
<sequence length="96" mass="11010">MLSRLQELRKEEETLLRVKAALHDQLTRLKVEELALQSMIRSREENGPVSSPAAAEETQKILGQMDNEAAINQTELHLSLQDHEEQEEEEKEESDS</sequence>
<reference evidence="2 3" key="1">
    <citation type="submission" date="2019-09" db="EMBL/GenBank/DDBJ databases">
        <title>Bird 10,000 Genomes (B10K) Project - Family phase.</title>
        <authorList>
            <person name="Zhang G."/>
        </authorList>
    </citation>
    <scope>NUCLEOTIDE SEQUENCE [LARGE SCALE GENOMIC DNA]</scope>
    <source>
        <strain evidence="2">B10K-DU-001-56</strain>
        <tissue evidence="2">Muscle</tissue>
    </source>
</reference>
<dbReference type="AlphaFoldDB" id="A0A7L2GRV8"/>
<dbReference type="RefSeq" id="XP_068266587.1">
    <property type="nucleotide sequence ID" value="XM_068410486.1"/>
</dbReference>
<feature type="non-terminal residue" evidence="2">
    <location>
        <position position="96"/>
    </location>
</feature>
<evidence type="ECO:0000313" key="2">
    <source>
        <dbReference type="EMBL" id="NXQ89139.1"/>
    </source>
</evidence>
<evidence type="ECO:0000313" key="3">
    <source>
        <dbReference type="Proteomes" id="UP000567826"/>
    </source>
</evidence>
<comment type="caution">
    <text evidence="2">The sequence shown here is derived from an EMBL/GenBank/DDBJ whole genome shotgun (WGS) entry which is preliminary data.</text>
</comment>
<feature type="non-terminal residue" evidence="2">
    <location>
        <position position="1"/>
    </location>
</feature>
<dbReference type="GeneID" id="137668734"/>
<accession>A0A7L2GRV8</accession>
<dbReference type="EMBL" id="VWYG01019646">
    <property type="protein sequence ID" value="NXQ89139.1"/>
    <property type="molecule type" value="Genomic_DNA"/>
</dbReference>
<dbReference type="PANTHER" id="PTHR15333:SF2">
    <property type="entry name" value="SNRNA-ACTIVATING PROTEIN COMPLEX SUBUNIT 5"/>
    <property type="match status" value="1"/>
</dbReference>
<proteinExistence type="predicted"/>
<name>A0A7L2GRV8_NYCGR</name>
<dbReference type="GO" id="GO:0006366">
    <property type="term" value="P:transcription by RNA polymerase II"/>
    <property type="evidence" value="ECO:0007669"/>
    <property type="project" value="InterPro"/>
</dbReference>
<keyword evidence="3" id="KW-1185">Reference proteome</keyword>
<protein>
    <submittedName>
        <fullName evidence="2">SNPC5 protein</fullName>
    </submittedName>
</protein>
<dbReference type="GO" id="GO:0005634">
    <property type="term" value="C:nucleus"/>
    <property type="evidence" value="ECO:0007669"/>
    <property type="project" value="InterPro"/>
</dbReference>
<dbReference type="Pfam" id="PF15497">
    <property type="entry name" value="SNAPC5"/>
    <property type="match status" value="1"/>
</dbReference>